<comment type="caution">
    <text evidence="1">The sequence shown here is derived from an EMBL/GenBank/DDBJ whole genome shotgun (WGS) entry which is preliminary data.</text>
</comment>
<accession>A0ABS8SIR2</accession>
<proteinExistence type="predicted"/>
<keyword evidence="2" id="KW-1185">Reference proteome</keyword>
<reference evidence="1 2" key="1">
    <citation type="journal article" date="2021" name="BMC Genomics">
        <title>Datura genome reveals duplications of psychoactive alkaloid biosynthetic genes and high mutation rate following tissue culture.</title>
        <authorList>
            <person name="Rajewski A."/>
            <person name="Carter-House D."/>
            <person name="Stajich J."/>
            <person name="Litt A."/>
        </authorList>
    </citation>
    <scope>NUCLEOTIDE SEQUENCE [LARGE SCALE GENOMIC DNA]</scope>
    <source>
        <strain evidence="1">AR-01</strain>
    </source>
</reference>
<evidence type="ECO:0000313" key="1">
    <source>
        <dbReference type="EMBL" id="MCD7458642.1"/>
    </source>
</evidence>
<feature type="non-terminal residue" evidence="1">
    <location>
        <position position="106"/>
    </location>
</feature>
<dbReference type="EMBL" id="JACEIK010000532">
    <property type="protein sequence ID" value="MCD7458642.1"/>
    <property type="molecule type" value="Genomic_DNA"/>
</dbReference>
<protein>
    <submittedName>
        <fullName evidence="1">Uncharacterized protein</fullName>
    </submittedName>
</protein>
<evidence type="ECO:0000313" key="2">
    <source>
        <dbReference type="Proteomes" id="UP000823775"/>
    </source>
</evidence>
<name>A0ABS8SIR2_DATST</name>
<feature type="non-terminal residue" evidence="1">
    <location>
        <position position="1"/>
    </location>
</feature>
<sequence length="106" mass="12397">EWDVQLKTNIRLGVTPFLPDLRRIWEKLKLKIRPPLLGSEGTHCSGNPFIAVCQFRHNKQAIKGLIHERGFIMWDVVDKAPEFYARLQEMGWSPLVKDPFNLNEAW</sequence>
<dbReference type="Proteomes" id="UP000823775">
    <property type="component" value="Unassembled WGS sequence"/>
</dbReference>
<organism evidence="1 2">
    <name type="scientific">Datura stramonium</name>
    <name type="common">Jimsonweed</name>
    <name type="synonym">Common thornapple</name>
    <dbReference type="NCBI Taxonomy" id="4076"/>
    <lineage>
        <taxon>Eukaryota</taxon>
        <taxon>Viridiplantae</taxon>
        <taxon>Streptophyta</taxon>
        <taxon>Embryophyta</taxon>
        <taxon>Tracheophyta</taxon>
        <taxon>Spermatophyta</taxon>
        <taxon>Magnoliopsida</taxon>
        <taxon>eudicotyledons</taxon>
        <taxon>Gunneridae</taxon>
        <taxon>Pentapetalae</taxon>
        <taxon>asterids</taxon>
        <taxon>lamiids</taxon>
        <taxon>Solanales</taxon>
        <taxon>Solanaceae</taxon>
        <taxon>Solanoideae</taxon>
        <taxon>Datureae</taxon>
        <taxon>Datura</taxon>
    </lineage>
</organism>
<gene>
    <name evidence="1" type="ORF">HAX54_038792</name>
</gene>